<dbReference type="CDD" id="cd16295">
    <property type="entry name" value="TTHA0252-CPSF-like_MBL-fold"/>
    <property type="match status" value="1"/>
</dbReference>
<dbReference type="InterPro" id="IPR001279">
    <property type="entry name" value="Metallo-B-lactamas"/>
</dbReference>
<keyword evidence="1" id="KW-0378">Hydrolase</keyword>
<dbReference type="InterPro" id="IPR050698">
    <property type="entry name" value="MBL"/>
</dbReference>
<proteinExistence type="predicted"/>
<dbReference type="InterPro" id="IPR036866">
    <property type="entry name" value="RibonucZ/Hydroxyglut_hydro"/>
</dbReference>
<reference evidence="5" key="1">
    <citation type="submission" date="2016-11" db="EMBL/GenBank/DDBJ databases">
        <authorList>
            <person name="Varghese N."/>
            <person name="Submissions S."/>
        </authorList>
    </citation>
    <scope>NUCLEOTIDE SEQUENCE</scope>
    <source>
        <strain evidence="5">DSM 4029</strain>
    </source>
</reference>
<name>A0AAQ1RUQ4_9FIRM</name>
<dbReference type="Proteomes" id="UP000474718">
    <property type="component" value="Unassembled WGS sequence"/>
</dbReference>
<dbReference type="SUPFAM" id="SSF56281">
    <property type="entry name" value="Metallo-hydrolase/oxidoreductase"/>
    <property type="match status" value="1"/>
</dbReference>
<evidence type="ECO:0000313" key="7">
    <source>
        <dbReference type="Proteomes" id="UP000474718"/>
    </source>
</evidence>
<dbReference type="SMART" id="SM01027">
    <property type="entry name" value="Beta-Casp"/>
    <property type="match status" value="1"/>
</dbReference>
<accession>A0AAQ1RUQ4</accession>
<dbReference type="SMART" id="SM00849">
    <property type="entry name" value="Lactamase_B"/>
    <property type="match status" value="1"/>
</dbReference>
<evidence type="ECO:0000313" key="6">
    <source>
        <dbReference type="Proteomes" id="UP000184089"/>
    </source>
</evidence>
<dbReference type="Gene3D" id="3.40.50.10890">
    <property type="match status" value="1"/>
</dbReference>
<dbReference type="InterPro" id="IPR022712">
    <property type="entry name" value="Beta_Casp"/>
</dbReference>
<comment type="caution">
    <text evidence="5">The sequence shown here is derived from an EMBL/GenBank/DDBJ whole genome shotgun (WGS) entry which is preliminary data.</text>
</comment>
<dbReference type="AlphaFoldDB" id="A0AAQ1RUQ4"/>
<dbReference type="PANTHER" id="PTHR11203:SF37">
    <property type="entry name" value="INTEGRATOR COMPLEX SUBUNIT 11"/>
    <property type="match status" value="1"/>
</dbReference>
<dbReference type="GO" id="GO:0004521">
    <property type="term" value="F:RNA endonuclease activity"/>
    <property type="evidence" value="ECO:0007669"/>
    <property type="project" value="TreeGrafter"/>
</dbReference>
<dbReference type="Pfam" id="PF00753">
    <property type="entry name" value="Lactamase_B"/>
    <property type="match status" value="1"/>
</dbReference>
<dbReference type="Pfam" id="PF10996">
    <property type="entry name" value="Beta-Casp"/>
    <property type="match status" value="1"/>
</dbReference>
<evidence type="ECO:0000313" key="4">
    <source>
        <dbReference type="EMBL" id="MZL68531.1"/>
    </source>
</evidence>
<evidence type="ECO:0000259" key="2">
    <source>
        <dbReference type="SMART" id="SM00849"/>
    </source>
</evidence>
<evidence type="ECO:0000259" key="3">
    <source>
        <dbReference type="SMART" id="SM01027"/>
    </source>
</evidence>
<evidence type="ECO:0000313" key="5">
    <source>
        <dbReference type="EMBL" id="SHF64413.1"/>
    </source>
</evidence>
<sequence length="534" mass="58835">MKLTFYGAAHEVTGSCHCIEVGNTRLLVDCGLQQGRDEKDNQQLPFAAASIDAVLVTHAHIDHSGRLPLLVKDGFQGKIYAIDATCRLLSIMLRDSAHIQEVDTQWENRKRGRSGDEGVEPLYTVQDAERVLPLLTPCRYGEFVEIADGVRARFQDAGHLLGSSSIELWVREGQVEKKLVFSGDIGNTDQPIIRDPQFLTQADYVVMESTYGDRLHEPSSDYVADLADILNQTFAKGGNVVIPSFAVGRTQELLYFLREIKDRRLVGANPHFPVYVDSPLATEATRIYSSDLLPYADEDTLQLLHLGSDPLEFEGMQMCESSEESKALNADPTPKVILSASGMCEAGRIRHHLKHNLWRPECTVVFVGYQAEGTLGRALLEGARQVKLFGEEIAVKARIVNFPGLSAHADKNGLLRWIGAFSPAPAHIFVVHGENGVCQQFCTALEARGLSAHAPNFCEVYDLSTGQTVSAGVPFEQLRPKGERKNGSSNQAFGKLLAAGTRLLDVIAHNQGGSNKDLGRFRDQIIALCEKWDR</sequence>
<organism evidence="5 6">
    <name type="scientific">Bittarella massiliensis</name>
    <name type="common">ex Durand et al. 2017</name>
    <dbReference type="NCBI Taxonomy" id="1720313"/>
    <lineage>
        <taxon>Bacteria</taxon>
        <taxon>Bacillati</taxon>
        <taxon>Bacillota</taxon>
        <taxon>Clostridia</taxon>
        <taxon>Eubacteriales</taxon>
        <taxon>Oscillospiraceae</taxon>
        <taxon>Bittarella (ex Durand et al. 2017)</taxon>
    </lineage>
</organism>
<feature type="domain" description="Metallo-beta-lactamase" evidence="2">
    <location>
        <begin position="13"/>
        <end position="245"/>
    </location>
</feature>
<protein>
    <submittedName>
        <fullName evidence="4">MBL fold metallo-hydrolase</fullName>
    </submittedName>
    <submittedName>
        <fullName evidence="5">Metallo-beta-lactamase family protein</fullName>
    </submittedName>
</protein>
<evidence type="ECO:0000256" key="1">
    <source>
        <dbReference type="ARBA" id="ARBA00022801"/>
    </source>
</evidence>
<reference evidence="4 7" key="3">
    <citation type="journal article" date="2019" name="Nat. Med.">
        <title>A library of human gut bacterial isolates paired with longitudinal multiomics data enables mechanistic microbiome research.</title>
        <authorList>
            <person name="Poyet M."/>
            <person name="Groussin M."/>
            <person name="Gibbons S.M."/>
            <person name="Avila-Pacheco J."/>
            <person name="Jiang X."/>
            <person name="Kearney S.M."/>
            <person name="Perrotta A.R."/>
            <person name="Berdy B."/>
            <person name="Zhao S."/>
            <person name="Lieberman T.D."/>
            <person name="Swanson P.K."/>
            <person name="Smith M."/>
            <person name="Roesemann S."/>
            <person name="Alexander J.E."/>
            <person name="Rich S.A."/>
            <person name="Livny J."/>
            <person name="Vlamakis H."/>
            <person name="Clish C."/>
            <person name="Bullock K."/>
            <person name="Deik A."/>
            <person name="Scott J."/>
            <person name="Pierce K.A."/>
            <person name="Xavier R.J."/>
            <person name="Alm E.J."/>
        </authorList>
    </citation>
    <scope>NUCLEOTIDE SEQUENCE [LARGE SCALE GENOMIC DNA]</scope>
    <source>
        <strain evidence="4 7">BIOML-A2</strain>
    </source>
</reference>
<dbReference type="RefSeq" id="WP_021658399.1">
    <property type="nucleotide sequence ID" value="NZ_FQVY01000001.1"/>
</dbReference>
<keyword evidence="7" id="KW-1185">Reference proteome</keyword>
<dbReference type="Pfam" id="PF07521">
    <property type="entry name" value="RMMBL"/>
    <property type="match status" value="1"/>
</dbReference>
<dbReference type="InterPro" id="IPR011108">
    <property type="entry name" value="RMMBL"/>
</dbReference>
<dbReference type="PANTHER" id="PTHR11203">
    <property type="entry name" value="CLEAVAGE AND POLYADENYLATION SPECIFICITY FACTOR FAMILY MEMBER"/>
    <property type="match status" value="1"/>
</dbReference>
<reference evidence="6" key="2">
    <citation type="submission" date="2016-11" db="EMBL/GenBank/DDBJ databases">
        <authorList>
            <person name="Jaros S."/>
            <person name="Januszkiewicz K."/>
            <person name="Wedrychowicz H."/>
        </authorList>
    </citation>
    <scope>NUCLEOTIDE SEQUENCE [LARGE SCALE GENOMIC DNA]</scope>
    <source>
        <strain evidence="6">DSM 4029</strain>
    </source>
</reference>
<dbReference type="GO" id="GO:0016787">
    <property type="term" value="F:hydrolase activity"/>
    <property type="evidence" value="ECO:0007669"/>
    <property type="project" value="UniProtKB-KW"/>
</dbReference>
<feature type="domain" description="Beta-Casp" evidence="3">
    <location>
        <begin position="250"/>
        <end position="379"/>
    </location>
</feature>
<dbReference type="EMBL" id="FQVY01000001">
    <property type="protein sequence ID" value="SHF64413.1"/>
    <property type="molecule type" value="Genomic_DNA"/>
</dbReference>
<dbReference type="Gene3D" id="3.60.15.10">
    <property type="entry name" value="Ribonuclease Z/Hydroxyacylglutathione hydrolase-like"/>
    <property type="match status" value="1"/>
</dbReference>
<dbReference type="EMBL" id="WWVX01000001">
    <property type="protein sequence ID" value="MZL68531.1"/>
    <property type="molecule type" value="Genomic_DNA"/>
</dbReference>
<gene>
    <name evidence="4" type="ORF">GT747_01905</name>
    <name evidence="5" type="ORF">SAMN05444424_0175</name>
</gene>
<dbReference type="Proteomes" id="UP000184089">
    <property type="component" value="Unassembled WGS sequence"/>
</dbReference>